<dbReference type="Pfam" id="PF03168">
    <property type="entry name" value="LEA_2"/>
    <property type="match status" value="1"/>
</dbReference>
<dbReference type="Gramene" id="Pp3c2_16750V3.2">
    <property type="protein sequence ID" value="Pp3c2_16750V3.2"/>
    <property type="gene ID" value="Pp3c2_16750"/>
</dbReference>
<dbReference type="PANTHER" id="PTHR31852">
    <property type="entry name" value="LATE EMBRYOGENESIS ABUNDANT (LEA) HYDROXYPROLINE-RICH GLYCOPROTEIN FAMILY"/>
    <property type="match status" value="1"/>
</dbReference>
<gene>
    <name evidence="4" type="primary">LOC112294614</name>
    <name evidence="3" type="ORF">PHYPA_002789</name>
</gene>
<feature type="compositionally biased region" description="Polar residues" evidence="1">
    <location>
        <begin position="29"/>
        <end position="44"/>
    </location>
</feature>
<accession>A0A2K1L1T8</accession>
<dbReference type="GeneID" id="112294614"/>
<reference evidence="3 5" key="2">
    <citation type="journal article" date="2018" name="Plant J.">
        <title>The Physcomitrella patens chromosome-scale assembly reveals moss genome structure and evolution.</title>
        <authorList>
            <person name="Lang D."/>
            <person name="Ullrich K.K."/>
            <person name="Murat F."/>
            <person name="Fuchs J."/>
            <person name="Jenkins J."/>
            <person name="Haas F.B."/>
            <person name="Piednoel M."/>
            <person name="Gundlach H."/>
            <person name="Van Bel M."/>
            <person name="Meyberg R."/>
            <person name="Vives C."/>
            <person name="Morata J."/>
            <person name="Symeonidi A."/>
            <person name="Hiss M."/>
            <person name="Muchero W."/>
            <person name="Kamisugi Y."/>
            <person name="Saleh O."/>
            <person name="Blanc G."/>
            <person name="Decker E.L."/>
            <person name="van Gessel N."/>
            <person name="Grimwood J."/>
            <person name="Hayes R.D."/>
            <person name="Graham S.W."/>
            <person name="Gunter L.E."/>
            <person name="McDaniel S.F."/>
            <person name="Hoernstein S.N.W."/>
            <person name="Larsson A."/>
            <person name="Li F.W."/>
            <person name="Perroud P.F."/>
            <person name="Phillips J."/>
            <person name="Ranjan P."/>
            <person name="Rokshar D.S."/>
            <person name="Rothfels C.J."/>
            <person name="Schneider L."/>
            <person name="Shu S."/>
            <person name="Stevenson D.W."/>
            <person name="Thummler F."/>
            <person name="Tillich M."/>
            <person name="Villarreal Aguilar J.C."/>
            <person name="Widiez T."/>
            <person name="Wong G.K."/>
            <person name="Wymore A."/>
            <person name="Zhang Y."/>
            <person name="Zimmer A.D."/>
            <person name="Quatrano R.S."/>
            <person name="Mayer K.F.X."/>
            <person name="Goodstein D."/>
            <person name="Casacuberta J.M."/>
            <person name="Vandepoele K."/>
            <person name="Reski R."/>
            <person name="Cuming A.C."/>
            <person name="Tuskan G.A."/>
            <person name="Maumus F."/>
            <person name="Salse J."/>
            <person name="Schmutz J."/>
            <person name="Rensing S.A."/>
        </authorList>
    </citation>
    <scope>NUCLEOTIDE SEQUENCE [LARGE SCALE GENOMIC DNA]</scope>
    <source>
        <strain evidence="4 5">cv. Gransden 2004</strain>
    </source>
</reference>
<dbReference type="Gene3D" id="2.60.40.1820">
    <property type="match status" value="1"/>
</dbReference>
<reference evidence="3 5" key="1">
    <citation type="journal article" date="2008" name="Science">
        <title>The Physcomitrella genome reveals evolutionary insights into the conquest of land by plants.</title>
        <authorList>
            <person name="Rensing S."/>
            <person name="Lang D."/>
            <person name="Zimmer A."/>
            <person name="Terry A."/>
            <person name="Salamov A."/>
            <person name="Shapiro H."/>
            <person name="Nishiyama T."/>
            <person name="Perroud P.-F."/>
            <person name="Lindquist E."/>
            <person name="Kamisugi Y."/>
            <person name="Tanahashi T."/>
            <person name="Sakakibara K."/>
            <person name="Fujita T."/>
            <person name="Oishi K."/>
            <person name="Shin-I T."/>
            <person name="Kuroki Y."/>
            <person name="Toyoda A."/>
            <person name="Suzuki Y."/>
            <person name="Hashimoto A."/>
            <person name="Yamaguchi K."/>
            <person name="Sugano A."/>
            <person name="Kohara Y."/>
            <person name="Fujiyama A."/>
            <person name="Anterola A."/>
            <person name="Aoki S."/>
            <person name="Ashton N."/>
            <person name="Barbazuk W.B."/>
            <person name="Barker E."/>
            <person name="Bennetzen J."/>
            <person name="Bezanilla M."/>
            <person name="Blankenship R."/>
            <person name="Cho S.H."/>
            <person name="Dutcher S."/>
            <person name="Estelle M."/>
            <person name="Fawcett J.A."/>
            <person name="Gundlach H."/>
            <person name="Hanada K."/>
            <person name="Heyl A."/>
            <person name="Hicks K.A."/>
            <person name="Hugh J."/>
            <person name="Lohr M."/>
            <person name="Mayer K."/>
            <person name="Melkozernov A."/>
            <person name="Murata T."/>
            <person name="Nelson D."/>
            <person name="Pils B."/>
            <person name="Prigge M."/>
            <person name="Reiss B."/>
            <person name="Renner T."/>
            <person name="Rombauts S."/>
            <person name="Rushton P."/>
            <person name="Sanderfoot A."/>
            <person name="Schween G."/>
            <person name="Shiu S.-H."/>
            <person name="Stueber K."/>
            <person name="Theodoulou F.L."/>
            <person name="Tu H."/>
            <person name="Van de Peer Y."/>
            <person name="Verrier P.J."/>
            <person name="Waters E."/>
            <person name="Wood A."/>
            <person name="Yang L."/>
            <person name="Cove D."/>
            <person name="Cuming A."/>
            <person name="Hasebe M."/>
            <person name="Lucas S."/>
            <person name="Mishler D.B."/>
            <person name="Reski R."/>
            <person name="Grigoriev I."/>
            <person name="Quatrano R.S."/>
            <person name="Boore J.L."/>
        </authorList>
    </citation>
    <scope>NUCLEOTIDE SEQUENCE [LARGE SCALE GENOMIC DNA]</scope>
    <source>
        <strain evidence="4 5">cv. Gransden 2004</strain>
    </source>
</reference>
<evidence type="ECO:0000256" key="1">
    <source>
        <dbReference type="SAM" id="MobiDB-lite"/>
    </source>
</evidence>
<name>A0A2K1L1T8_PHYPA</name>
<dbReference type="KEGG" id="ppp:112294614"/>
<evidence type="ECO:0000313" key="5">
    <source>
        <dbReference type="Proteomes" id="UP000006727"/>
    </source>
</evidence>
<dbReference type="InterPro" id="IPR004864">
    <property type="entry name" value="LEA_2"/>
</dbReference>
<keyword evidence="5" id="KW-1185">Reference proteome</keyword>
<dbReference type="Gramene" id="Pp3c2_16750V3.3">
    <property type="protein sequence ID" value="Pp3c2_16750V3.3"/>
    <property type="gene ID" value="Pp3c2_16750"/>
</dbReference>
<dbReference type="EnsemblPlants" id="Pp3c2_16750V3.2">
    <property type="protein sequence ID" value="Pp3c2_16750V3.2"/>
    <property type="gene ID" value="Pp3c2_16750"/>
</dbReference>
<evidence type="ECO:0000313" key="4">
    <source>
        <dbReference type="EnsemblPlants" id="Pp3c2_16750V3.1"/>
    </source>
</evidence>
<dbReference type="OrthoDB" id="654824at2759"/>
<reference evidence="4" key="3">
    <citation type="submission" date="2020-12" db="UniProtKB">
        <authorList>
            <consortium name="EnsemblPlants"/>
        </authorList>
    </citation>
    <scope>IDENTIFICATION</scope>
</reference>
<dbReference type="EnsemblPlants" id="Pp3c2_16750V3.3">
    <property type="protein sequence ID" value="Pp3c2_16750V3.3"/>
    <property type="gene ID" value="Pp3c2_16750"/>
</dbReference>
<evidence type="ECO:0000259" key="2">
    <source>
        <dbReference type="Pfam" id="PF03168"/>
    </source>
</evidence>
<dbReference type="Proteomes" id="UP000006727">
    <property type="component" value="Chromosome 2"/>
</dbReference>
<dbReference type="PaxDb" id="3218-PP1S358_18V6.1"/>
<evidence type="ECO:0000313" key="3">
    <source>
        <dbReference type="EMBL" id="PNR59997.1"/>
    </source>
</evidence>
<proteinExistence type="predicted"/>
<dbReference type="SUPFAM" id="SSF117070">
    <property type="entry name" value="LEA14-like"/>
    <property type="match status" value="1"/>
</dbReference>
<feature type="domain" description="Late embryogenesis abundant protein LEA-2 subgroup" evidence="2">
    <location>
        <begin position="167"/>
        <end position="262"/>
    </location>
</feature>
<dbReference type="InterPro" id="IPR055301">
    <property type="entry name" value="Lea14-like_2"/>
</dbReference>
<feature type="compositionally biased region" description="Basic and acidic residues" evidence="1">
    <location>
        <begin position="45"/>
        <end position="58"/>
    </location>
</feature>
<dbReference type="FunCoup" id="A0A2K1L1T8">
    <property type="interactions" value="204"/>
</dbReference>
<dbReference type="EMBL" id="ABEU02000002">
    <property type="protein sequence ID" value="PNR59997.1"/>
    <property type="molecule type" value="Genomic_DNA"/>
</dbReference>
<organism evidence="3">
    <name type="scientific">Physcomitrium patens</name>
    <name type="common">Spreading-leaved earth moss</name>
    <name type="synonym">Physcomitrella patens</name>
    <dbReference type="NCBI Taxonomy" id="3218"/>
    <lineage>
        <taxon>Eukaryota</taxon>
        <taxon>Viridiplantae</taxon>
        <taxon>Streptophyta</taxon>
        <taxon>Embryophyta</taxon>
        <taxon>Bryophyta</taxon>
        <taxon>Bryophytina</taxon>
        <taxon>Bryopsida</taxon>
        <taxon>Funariidae</taxon>
        <taxon>Funariales</taxon>
        <taxon>Funariaceae</taxon>
        <taxon>Physcomitrium</taxon>
    </lineage>
</organism>
<protein>
    <recommendedName>
        <fullName evidence="2">Late embryogenesis abundant protein LEA-2 subgroup domain-containing protein</fullName>
    </recommendedName>
</protein>
<sequence length="302" mass="34016">MEELPRKAGLVPAGGRSIKPSLVSDSSLKVSRIETSQSQPANVNTEEHEKRGKDVVEVEEERPWRQRSKSRLISRSEVQDEDCFQKNSLEDDMGFIPSHQKKTSWKLGWIIASAVGVFGSLGGWLYSSRPRDPEFKVELITLDGFNLRFCTDSPLLLAVVDISLTLHVNATNPNVSPIEFSDTIMDIYYHDTLLGQAKVPAGNQAALSDQTMELTCKLDGLELTSHVKDLFHDVAKREMVLHSVVTISGESIMWKWRHPFQVHVDSYIKVDPIFFDVLDQENKAKLEMAPDWHIKGDKKSSG</sequence>
<feature type="region of interest" description="Disordered" evidence="1">
    <location>
        <begin position="29"/>
        <end position="58"/>
    </location>
</feature>
<dbReference type="Gramene" id="Pp3c2_16750V3.1">
    <property type="protein sequence ID" value="Pp3c2_16750V3.1"/>
    <property type="gene ID" value="Pp3c2_16750"/>
</dbReference>
<dbReference type="AlphaFoldDB" id="A0A2K1L1T8"/>
<dbReference type="RefSeq" id="XP_024401050.1">
    <property type="nucleotide sequence ID" value="XM_024545282.2"/>
</dbReference>
<dbReference type="EnsemblPlants" id="Pp3c2_16750V3.1">
    <property type="protein sequence ID" value="Pp3c2_16750V3.1"/>
    <property type="gene ID" value="Pp3c2_16750"/>
</dbReference>